<accession>A0A9Q1FCV1</accession>
<dbReference type="Proteomes" id="UP001152622">
    <property type="component" value="Chromosome 6"/>
</dbReference>
<reference evidence="2" key="1">
    <citation type="journal article" date="2023" name="Science">
        <title>Genome structures resolve the early diversification of teleost fishes.</title>
        <authorList>
            <person name="Parey E."/>
            <person name="Louis A."/>
            <person name="Montfort J."/>
            <person name="Bouchez O."/>
            <person name="Roques C."/>
            <person name="Iampietro C."/>
            <person name="Lluch J."/>
            <person name="Castinel A."/>
            <person name="Donnadieu C."/>
            <person name="Desvignes T."/>
            <person name="Floi Bucao C."/>
            <person name="Jouanno E."/>
            <person name="Wen M."/>
            <person name="Mejri S."/>
            <person name="Dirks R."/>
            <person name="Jansen H."/>
            <person name="Henkel C."/>
            <person name="Chen W.J."/>
            <person name="Zahm M."/>
            <person name="Cabau C."/>
            <person name="Klopp C."/>
            <person name="Thompson A.W."/>
            <person name="Robinson-Rechavi M."/>
            <person name="Braasch I."/>
            <person name="Lecointre G."/>
            <person name="Bobe J."/>
            <person name="Postlethwait J.H."/>
            <person name="Berthelot C."/>
            <person name="Roest Crollius H."/>
            <person name="Guiguen Y."/>
        </authorList>
    </citation>
    <scope>NUCLEOTIDE SEQUENCE</scope>
    <source>
        <strain evidence="2">WJC10195</strain>
    </source>
</reference>
<feature type="region of interest" description="Disordered" evidence="1">
    <location>
        <begin position="1"/>
        <end position="38"/>
    </location>
</feature>
<feature type="compositionally biased region" description="Acidic residues" evidence="1">
    <location>
        <begin position="16"/>
        <end position="34"/>
    </location>
</feature>
<evidence type="ECO:0000256" key="1">
    <source>
        <dbReference type="SAM" id="MobiDB-lite"/>
    </source>
</evidence>
<dbReference type="AlphaFoldDB" id="A0A9Q1FCV1"/>
<comment type="caution">
    <text evidence="2">The sequence shown here is derived from an EMBL/GenBank/DDBJ whole genome shotgun (WGS) entry which is preliminary data.</text>
</comment>
<proteinExistence type="predicted"/>
<evidence type="ECO:0000313" key="2">
    <source>
        <dbReference type="EMBL" id="KAJ8355730.1"/>
    </source>
</evidence>
<organism evidence="2 3">
    <name type="scientific">Synaphobranchus kaupii</name>
    <name type="common">Kaup's arrowtooth eel</name>
    <dbReference type="NCBI Taxonomy" id="118154"/>
    <lineage>
        <taxon>Eukaryota</taxon>
        <taxon>Metazoa</taxon>
        <taxon>Chordata</taxon>
        <taxon>Craniata</taxon>
        <taxon>Vertebrata</taxon>
        <taxon>Euteleostomi</taxon>
        <taxon>Actinopterygii</taxon>
        <taxon>Neopterygii</taxon>
        <taxon>Teleostei</taxon>
        <taxon>Anguilliformes</taxon>
        <taxon>Synaphobranchidae</taxon>
        <taxon>Synaphobranchus</taxon>
    </lineage>
</organism>
<evidence type="ECO:0000313" key="3">
    <source>
        <dbReference type="Proteomes" id="UP001152622"/>
    </source>
</evidence>
<keyword evidence="3" id="KW-1185">Reference proteome</keyword>
<gene>
    <name evidence="2" type="ORF">SKAU_G00185240</name>
</gene>
<protein>
    <submittedName>
        <fullName evidence="2">Uncharacterized protein</fullName>
    </submittedName>
</protein>
<dbReference type="EMBL" id="JAINUF010000006">
    <property type="protein sequence ID" value="KAJ8355730.1"/>
    <property type="molecule type" value="Genomic_DNA"/>
</dbReference>
<name>A0A9Q1FCV1_SYNKA</name>
<sequence length="134" mass="14865">MGASISARQDGKTEEDATTEEQNAEVNEIQEGEEVDAKHLLRSDVQRPDCCSGPPNKRPFFSGGPATACVFLREAAVYLKFWKQDSAADFRMSQNLCPCVWEGGGSIRALRLIYLGREDRGTEQRTLLRVLASL</sequence>